<evidence type="ECO:0000256" key="1">
    <source>
        <dbReference type="SAM" id="MobiDB-lite"/>
    </source>
</evidence>
<organism evidence="2 3">
    <name type="scientific">Solanum commersonii</name>
    <name type="common">Commerson's wild potato</name>
    <name type="synonym">Commerson's nightshade</name>
    <dbReference type="NCBI Taxonomy" id="4109"/>
    <lineage>
        <taxon>Eukaryota</taxon>
        <taxon>Viridiplantae</taxon>
        <taxon>Streptophyta</taxon>
        <taxon>Embryophyta</taxon>
        <taxon>Tracheophyta</taxon>
        <taxon>Spermatophyta</taxon>
        <taxon>Magnoliopsida</taxon>
        <taxon>eudicotyledons</taxon>
        <taxon>Gunneridae</taxon>
        <taxon>Pentapetalae</taxon>
        <taxon>asterids</taxon>
        <taxon>lamiids</taxon>
        <taxon>Solanales</taxon>
        <taxon>Solanaceae</taxon>
        <taxon>Solanoideae</taxon>
        <taxon>Solaneae</taxon>
        <taxon>Solanum</taxon>
    </lineage>
</organism>
<name>A0A9J6AVA7_SOLCO</name>
<evidence type="ECO:0000313" key="3">
    <source>
        <dbReference type="Proteomes" id="UP000824120"/>
    </source>
</evidence>
<protein>
    <submittedName>
        <fullName evidence="2">Uncharacterized protein</fullName>
    </submittedName>
</protein>
<sequence>MDMPKPESSDKGERIISGKPEGSNKVPSGTKVFSSFQVGKQHPKEKQYLAFTKFIYNLPEESGETFEVLGTTSLFSRISIFPNGSPGFTTQLFESDLNELSELPKQLVNSVKTYAQGEGVYCRFFSIFMKCKDLQVYFPTINYITIEKLKDFNIKASGDFKVLDYDHDWVLMTKGRSKMEATEETWKLACKMLDHKHELLQEDE</sequence>
<accession>A0A9J6AVA7</accession>
<keyword evidence="3" id="KW-1185">Reference proteome</keyword>
<reference evidence="2 3" key="1">
    <citation type="submission" date="2020-09" db="EMBL/GenBank/DDBJ databases">
        <title>De no assembly of potato wild relative species, Solanum commersonii.</title>
        <authorList>
            <person name="Cho K."/>
        </authorList>
    </citation>
    <scope>NUCLEOTIDE SEQUENCE [LARGE SCALE GENOMIC DNA]</scope>
    <source>
        <strain evidence="2">LZ3.2</strain>
        <tissue evidence="2">Leaf</tissue>
    </source>
</reference>
<proteinExistence type="predicted"/>
<gene>
    <name evidence="2" type="ORF">H5410_013289</name>
</gene>
<evidence type="ECO:0000313" key="2">
    <source>
        <dbReference type="EMBL" id="KAG5628071.1"/>
    </source>
</evidence>
<feature type="compositionally biased region" description="Basic and acidic residues" evidence="1">
    <location>
        <begin position="1"/>
        <end position="16"/>
    </location>
</feature>
<dbReference type="AlphaFoldDB" id="A0A9J6AVA7"/>
<comment type="caution">
    <text evidence="2">The sequence shown here is derived from an EMBL/GenBank/DDBJ whole genome shotgun (WGS) entry which is preliminary data.</text>
</comment>
<feature type="region of interest" description="Disordered" evidence="1">
    <location>
        <begin position="1"/>
        <end position="28"/>
    </location>
</feature>
<dbReference type="EMBL" id="JACXVP010000002">
    <property type="protein sequence ID" value="KAG5628071.1"/>
    <property type="molecule type" value="Genomic_DNA"/>
</dbReference>
<dbReference type="Proteomes" id="UP000824120">
    <property type="component" value="Chromosome 2"/>
</dbReference>